<protein>
    <recommendedName>
        <fullName evidence="3">DUF4185 domain-containing protein</fullName>
    </recommendedName>
</protein>
<gene>
    <name evidence="1" type="ORF">EOD41_03890</name>
</gene>
<proteinExistence type="predicted"/>
<dbReference type="OrthoDB" id="9765957at2"/>
<dbReference type="PROSITE" id="PS51257">
    <property type="entry name" value="PROKAR_LIPOPROTEIN"/>
    <property type="match status" value="1"/>
</dbReference>
<evidence type="ECO:0000313" key="1">
    <source>
        <dbReference type="EMBL" id="RVU03084.1"/>
    </source>
</evidence>
<keyword evidence="2" id="KW-1185">Reference proteome</keyword>
<reference evidence="1 2" key="1">
    <citation type="submission" date="2019-01" db="EMBL/GenBank/DDBJ databases">
        <authorList>
            <person name="Chen W.-M."/>
        </authorList>
    </citation>
    <scope>NUCLEOTIDE SEQUENCE [LARGE SCALE GENOMIC DNA]</scope>
    <source>
        <strain evidence="1 2">YBJ-36</strain>
    </source>
</reference>
<dbReference type="Proteomes" id="UP000282759">
    <property type="component" value="Unassembled WGS sequence"/>
</dbReference>
<name>A0A437MZN7_9SPHI</name>
<accession>A0A437MZN7</accession>
<dbReference type="EMBL" id="SACK01000001">
    <property type="protein sequence ID" value="RVU03084.1"/>
    <property type="molecule type" value="Genomic_DNA"/>
</dbReference>
<dbReference type="RefSeq" id="WP_127703449.1">
    <property type="nucleotide sequence ID" value="NZ_SACK01000001.1"/>
</dbReference>
<evidence type="ECO:0000313" key="2">
    <source>
        <dbReference type="Proteomes" id="UP000282759"/>
    </source>
</evidence>
<organism evidence="1 2">
    <name type="scientific">Mucilaginibacter limnophilus</name>
    <dbReference type="NCBI Taxonomy" id="1932778"/>
    <lineage>
        <taxon>Bacteria</taxon>
        <taxon>Pseudomonadati</taxon>
        <taxon>Bacteroidota</taxon>
        <taxon>Sphingobacteriia</taxon>
        <taxon>Sphingobacteriales</taxon>
        <taxon>Sphingobacteriaceae</taxon>
        <taxon>Mucilaginibacter</taxon>
    </lineage>
</organism>
<sequence length="378" mass="40982">MKKQLLLCAASAALLLTQSCQKNEALKSAGKDLDSKKKTNAVAYQDNTVTNFFKRTSGAQAFDGAFSIRMQDGRDVWLNNDTFYNQLNTSNNTLPCIFNNHNTTLLQPASHSWAPANTSTLTYLGNPTLFQTLSSSTWFWTTTGVEIGGAAYVYCNEITASSGGLGFAHVGQILGRLNLSTNAVTYTSLPALNGINFGVGMIKGIDGYVYVYGYKPQGAPSVAVNIYNARFPTSNPGSWTFWNGSSYVSSATSAAVIGTAPSSGVFVSYVNNKVVMVTTQFNLQCDQGTAIYGCKSTSLTGPFSAQQVIYNIPDVKQGHTPFFYTPVIHPQFSANNEFLMTYCINTYKPCVPECVNGQFDPDSYRPRGVRVPYSVLGL</sequence>
<comment type="caution">
    <text evidence="1">The sequence shown here is derived from an EMBL/GenBank/DDBJ whole genome shotgun (WGS) entry which is preliminary data.</text>
</comment>
<evidence type="ECO:0008006" key="3">
    <source>
        <dbReference type="Google" id="ProtNLM"/>
    </source>
</evidence>
<dbReference type="AlphaFoldDB" id="A0A437MZN7"/>